<comment type="caution">
    <text evidence="1">The sequence shown here is derived from an EMBL/GenBank/DDBJ whole genome shotgun (WGS) entry which is preliminary data.</text>
</comment>
<evidence type="ECO:0008006" key="2">
    <source>
        <dbReference type="Google" id="ProtNLM"/>
    </source>
</evidence>
<gene>
    <name evidence="1" type="ORF">LCGC14_1845730</name>
</gene>
<evidence type="ECO:0000313" key="1">
    <source>
        <dbReference type="EMBL" id="KKL96311.1"/>
    </source>
</evidence>
<dbReference type="AlphaFoldDB" id="A0A0F9H066"/>
<protein>
    <recommendedName>
        <fullName evidence="2">C2H2-type domain-containing protein</fullName>
    </recommendedName>
</protein>
<sequence length="91" mass="10429">MTMMLSLYCPVCFKEGKHKESIQTRLAITVYDICTDSIFDLDGREPIGNEEEKARLDDERIICEVESKRHKCDLCGFSFTSKRTDPNFTGA</sequence>
<organism evidence="1">
    <name type="scientific">marine sediment metagenome</name>
    <dbReference type="NCBI Taxonomy" id="412755"/>
    <lineage>
        <taxon>unclassified sequences</taxon>
        <taxon>metagenomes</taxon>
        <taxon>ecological metagenomes</taxon>
    </lineage>
</organism>
<reference evidence="1" key="1">
    <citation type="journal article" date="2015" name="Nature">
        <title>Complex archaea that bridge the gap between prokaryotes and eukaryotes.</title>
        <authorList>
            <person name="Spang A."/>
            <person name="Saw J.H."/>
            <person name="Jorgensen S.L."/>
            <person name="Zaremba-Niedzwiedzka K."/>
            <person name="Martijn J."/>
            <person name="Lind A.E."/>
            <person name="van Eijk R."/>
            <person name="Schleper C."/>
            <person name="Guy L."/>
            <person name="Ettema T.J."/>
        </authorList>
    </citation>
    <scope>NUCLEOTIDE SEQUENCE</scope>
</reference>
<proteinExistence type="predicted"/>
<name>A0A0F9H066_9ZZZZ</name>
<accession>A0A0F9H066</accession>
<dbReference type="EMBL" id="LAZR01018466">
    <property type="protein sequence ID" value="KKL96311.1"/>
    <property type="molecule type" value="Genomic_DNA"/>
</dbReference>